<proteinExistence type="predicted"/>
<dbReference type="AlphaFoldDB" id="A0A0F9J303"/>
<reference evidence="1" key="1">
    <citation type="journal article" date="2015" name="Nature">
        <title>Complex archaea that bridge the gap between prokaryotes and eukaryotes.</title>
        <authorList>
            <person name="Spang A."/>
            <person name="Saw J.H."/>
            <person name="Jorgensen S.L."/>
            <person name="Zaremba-Niedzwiedzka K."/>
            <person name="Martijn J."/>
            <person name="Lind A.E."/>
            <person name="van Eijk R."/>
            <person name="Schleper C."/>
            <person name="Guy L."/>
            <person name="Ettema T.J."/>
        </authorList>
    </citation>
    <scope>NUCLEOTIDE SEQUENCE</scope>
</reference>
<accession>A0A0F9J303</accession>
<comment type="caution">
    <text evidence="1">The sequence shown here is derived from an EMBL/GenBank/DDBJ whole genome shotgun (WGS) entry which is preliminary data.</text>
</comment>
<organism evidence="1">
    <name type="scientific">marine sediment metagenome</name>
    <dbReference type="NCBI Taxonomy" id="412755"/>
    <lineage>
        <taxon>unclassified sequences</taxon>
        <taxon>metagenomes</taxon>
        <taxon>ecological metagenomes</taxon>
    </lineage>
</organism>
<sequence length="21" mass="2325">QWIGTQVLKRNAWVGLGGKVN</sequence>
<dbReference type="EMBL" id="LAZR01010973">
    <property type="protein sequence ID" value="KKM64079.1"/>
    <property type="molecule type" value="Genomic_DNA"/>
</dbReference>
<evidence type="ECO:0000313" key="1">
    <source>
        <dbReference type="EMBL" id="KKM64079.1"/>
    </source>
</evidence>
<gene>
    <name evidence="1" type="ORF">LCGC14_1505050</name>
</gene>
<feature type="non-terminal residue" evidence="1">
    <location>
        <position position="1"/>
    </location>
</feature>
<protein>
    <submittedName>
        <fullName evidence="1">Uncharacterized protein</fullName>
    </submittedName>
</protein>
<name>A0A0F9J303_9ZZZZ</name>